<keyword evidence="6 13" id="KW-1133">Transmembrane helix</keyword>
<organism evidence="14 15">
    <name type="scientific">Zostera marina</name>
    <name type="common">Eelgrass</name>
    <dbReference type="NCBI Taxonomy" id="29655"/>
    <lineage>
        <taxon>Eukaryota</taxon>
        <taxon>Viridiplantae</taxon>
        <taxon>Streptophyta</taxon>
        <taxon>Embryophyta</taxon>
        <taxon>Tracheophyta</taxon>
        <taxon>Spermatophyta</taxon>
        <taxon>Magnoliopsida</taxon>
        <taxon>Liliopsida</taxon>
        <taxon>Zosteraceae</taxon>
        <taxon>Zostera</taxon>
    </lineage>
</organism>
<dbReference type="GO" id="GO:0005506">
    <property type="term" value="F:iron ion binding"/>
    <property type="evidence" value="ECO:0007669"/>
    <property type="project" value="InterPro"/>
</dbReference>
<evidence type="ECO:0000256" key="13">
    <source>
        <dbReference type="SAM" id="Phobius"/>
    </source>
</evidence>
<dbReference type="GO" id="GO:0016131">
    <property type="term" value="P:brassinosteroid metabolic process"/>
    <property type="evidence" value="ECO:0000318"/>
    <property type="project" value="GO_Central"/>
</dbReference>
<keyword evidence="9 12" id="KW-0503">Monooxygenase</keyword>
<accession>A0A0K9NYR9</accession>
<dbReference type="InterPro" id="IPR002401">
    <property type="entry name" value="Cyt_P450_E_grp-I"/>
</dbReference>
<keyword evidence="10 13" id="KW-0472">Membrane</keyword>
<dbReference type="Pfam" id="PF00067">
    <property type="entry name" value="p450"/>
    <property type="match status" value="1"/>
</dbReference>
<dbReference type="InterPro" id="IPR001128">
    <property type="entry name" value="Cyt_P450"/>
</dbReference>
<evidence type="ECO:0000256" key="1">
    <source>
        <dbReference type="ARBA" id="ARBA00004167"/>
    </source>
</evidence>
<dbReference type="OrthoDB" id="1470350at2759"/>
<dbReference type="GO" id="GO:0016705">
    <property type="term" value="F:oxidoreductase activity, acting on paired donors, with incorporation or reduction of molecular oxygen"/>
    <property type="evidence" value="ECO:0007669"/>
    <property type="project" value="InterPro"/>
</dbReference>
<dbReference type="EMBL" id="LFYR01001430">
    <property type="protein sequence ID" value="KMZ61874.1"/>
    <property type="molecule type" value="Genomic_DNA"/>
</dbReference>
<proteinExistence type="inferred from homology"/>
<dbReference type="AlphaFoldDB" id="A0A0K9NYR9"/>
<dbReference type="GO" id="GO:0016020">
    <property type="term" value="C:membrane"/>
    <property type="evidence" value="ECO:0007669"/>
    <property type="project" value="UniProtKB-SubCell"/>
</dbReference>
<dbReference type="PANTHER" id="PTHR24282:SF224">
    <property type="entry name" value="CYTOCHROME P450 734A1"/>
    <property type="match status" value="1"/>
</dbReference>
<dbReference type="STRING" id="29655.A0A0K9NYR9"/>
<keyword evidence="15" id="KW-1185">Reference proteome</keyword>
<protein>
    <recommendedName>
        <fullName evidence="16">Cytochrome P450 734A1</fullName>
    </recommendedName>
</protein>
<comment type="similarity">
    <text evidence="2 12">Belongs to the cytochrome P450 family.</text>
</comment>
<dbReference type="InterPro" id="IPR050665">
    <property type="entry name" value="Cytochrome_P450_Monooxygen"/>
</dbReference>
<dbReference type="PRINTS" id="PR00463">
    <property type="entry name" value="EP450I"/>
</dbReference>
<keyword evidence="7 12" id="KW-0560">Oxidoreductase</keyword>
<dbReference type="Proteomes" id="UP000036987">
    <property type="component" value="Unassembled WGS sequence"/>
</dbReference>
<keyword evidence="3 11" id="KW-0349">Heme</keyword>
<evidence type="ECO:0000256" key="5">
    <source>
        <dbReference type="ARBA" id="ARBA00022723"/>
    </source>
</evidence>
<feature type="binding site" description="axial binding residue" evidence="11">
    <location>
        <position position="487"/>
    </location>
    <ligand>
        <name>heme</name>
        <dbReference type="ChEBI" id="CHEBI:30413"/>
    </ligand>
    <ligandPart>
        <name>Fe</name>
        <dbReference type="ChEBI" id="CHEBI:18248"/>
    </ligandPart>
</feature>
<evidence type="ECO:0000256" key="9">
    <source>
        <dbReference type="ARBA" id="ARBA00023033"/>
    </source>
</evidence>
<evidence type="ECO:0000256" key="2">
    <source>
        <dbReference type="ARBA" id="ARBA00010617"/>
    </source>
</evidence>
<evidence type="ECO:0000256" key="6">
    <source>
        <dbReference type="ARBA" id="ARBA00022989"/>
    </source>
</evidence>
<dbReference type="PRINTS" id="PR00385">
    <property type="entry name" value="P450"/>
</dbReference>
<feature type="transmembrane region" description="Helical" evidence="13">
    <location>
        <begin position="12"/>
        <end position="37"/>
    </location>
</feature>
<dbReference type="InterPro" id="IPR017972">
    <property type="entry name" value="Cyt_P450_CS"/>
</dbReference>
<evidence type="ECO:0000256" key="10">
    <source>
        <dbReference type="ARBA" id="ARBA00023136"/>
    </source>
</evidence>
<keyword evidence="4 13" id="KW-0812">Transmembrane</keyword>
<comment type="subcellular location">
    <subcellularLocation>
        <location evidence="1">Membrane</location>
        <topology evidence="1">Single-pass membrane protein</topology>
    </subcellularLocation>
</comment>
<dbReference type="PROSITE" id="PS00086">
    <property type="entry name" value="CYTOCHROME_P450"/>
    <property type="match status" value="1"/>
</dbReference>
<dbReference type="FunFam" id="1.10.630.10:FF:000029">
    <property type="entry name" value="Cytochrome P450 734A1"/>
    <property type="match status" value="1"/>
</dbReference>
<evidence type="ECO:0000313" key="15">
    <source>
        <dbReference type="Proteomes" id="UP000036987"/>
    </source>
</evidence>
<evidence type="ECO:0000313" key="14">
    <source>
        <dbReference type="EMBL" id="KMZ61874.1"/>
    </source>
</evidence>
<reference evidence="15" key="1">
    <citation type="journal article" date="2016" name="Nature">
        <title>The genome of the seagrass Zostera marina reveals angiosperm adaptation to the sea.</title>
        <authorList>
            <person name="Olsen J.L."/>
            <person name="Rouze P."/>
            <person name="Verhelst B."/>
            <person name="Lin Y.-C."/>
            <person name="Bayer T."/>
            <person name="Collen J."/>
            <person name="Dattolo E."/>
            <person name="De Paoli E."/>
            <person name="Dittami S."/>
            <person name="Maumus F."/>
            <person name="Michel G."/>
            <person name="Kersting A."/>
            <person name="Lauritano C."/>
            <person name="Lohaus R."/>
            <person name="Toepel M."/>
            <person name="Tonon T."/>
            <person name="Vanneste K."/>
            <person name="Amirebrahimi M."/>
            <person name="Brakel J."/>
            <person name="Bostroem C."/>
            <person name="Chovatia M."/>
            <person name="Grimwood J."/>
            <person name="Jenkins J.W."/>
            <person name="Jueterbock A."/>
            <person name="Mraz A."/>
            <person name="Stam W.T."/>
            <person name="Tice H."/>
            <person name="Bornberg-Bauer E."/>
            <person name="Green P.J."/>
            <person name="Pearson G.A."/>
            <person name="Procaccini G."/>
            <person name="Duarte C.M."/>
            <person name="Schmutz J."/>
            <person name="Reusch T.B.H."/>
            <person name="Van de Peer Y."/>
        </authorList>
    </citation>
    <scope>NUCLEOTIDE SEQUENCE [LARGE SCALE GENOMIC DNA]</scope>
    <source>
        <strain evidence="15">cv. Finnish</strain>
    </source>
</reference>
<evidence type="ECO:0000256" key="8">
    <source>
        <dbReference type="ARBA" id="ARBA00023004"/>
    </source>
</evidence>
<dbReference type="SUPFAM" id="SSF48264">
    <property type="entry name" value="Cytochrome P450"/>
    <property type="match status" value="1"/>
</dbReference>
<evidence type="ECO:0000256" key="12">
    <source>
        <dbReference type="RuleBase" id="RU000461"/>
    </source>
</evidence>
<dbReference type="PANTHER" id="PTHR24282">
    <property type="entry name" value="CYTOCHROME P450 FAMILY MEMBER"/>
    <property type="match status" value="1"/>
</dbReference>
<dbReference type="InterPro" id="IPR036396">
    <property type="entry name" value="Cyt_P450_sf"/>
</dbReference>
<comment type="caution">
    <text evidence="14">The sequence shown here is derived from an EMBL/GenBank/DDBJ whole genome shotgun (WGS) entry which is preliminary data.</text>
</comment>
<evidence type="ECO:0000256" key="3">
    <source>
        <dbReference type="ARBA" id="ARBA00022617"/>
    </source>
</evidence>
<evidence type="ECO:0000256" key="7">
    <source>
        <dbReference type="ARBA" id="ARBA00023002"/>
    </source>
</evidence>
<name>A0A0K9NYR9_ZOSMR</name>
<evidence type="ECO:0008006" key="16">
    <source>
        <dbReference type="Google" id="ProtNLM"/>
    </source>
</evidence>
<gene>
    <name evidence="14" type="ORF">ZOSMA_4G01630</name>
</gene>
<dbReference type="GO" id="GO:0004497">
    <property type="term" value="F:monooxygenase activity"/>
    <property type="evidence" value="ECO:0000318"/>
    <property type="project" value="GO_Central"/>
</dbReference>
<evidence type="ECO:0000256" key="11">
    <source>
        <dbReference type="PIRSR" id="PIRSR602401-1"/>
    </source>
</evidence>
<sequence length="540" mass="61638">MESMSEFVSSNWLCVSLSVAAALFFHTVVKLLVLLWWRPKRIEQDFANQSIKGPPYRFFHGNVKEMVGMMIKASSKPMSSPTSLFSHDILPRVLSFYPPWKKIYGSTFLMWFGPTARIVIEESDLIREIFFSNSVAYDKYESHPLVRQLEGDGLLGLSGEKWAHHRKVVSKVFNSENLKMLVPNIAKSVLEMLERWPTKSSDEVEIDVSEWFQSVTEDAITRAAFGISYVDGKTVFQLQAKQMKFVTEAFQNVFIPGHRFLPTRKNLESWKVDREIKRSLFRMIESRKKTMLNDPSGRSQTDLLGHLIATSLKKSTPAETPVLSVSDIVDECKTFFFAGKHTTSNLLIWATVLLAMHPDWQHKARQEVFQVFGRNNQNSHGRADVVPTRDHVTKLKTLKMIVNETLRLYPPVIAVIRRAKSDVELSGRYKIPKGTELMIPIMALHHDSDLWGNDVHEFNPARFEETGGVSYRRDIRFIPFGLGARTCVGKNLALLESMLTLAIILQRFSFRLSPAYVHAPTVLLLLHPQFGAPVIFTPLD</sequence>
<keyword evidence="5 11" id="KW-0479">Metal-binding</keyword>
<dbReference type="Gene3D" id="1.10.630.10">
    <property type="entry name" value="Cytochrome P450"/>
    <property type="match status" value="1"/>
</dbReference>
<evidence type="ECO:0000256" key="4">
    <source>
        <dbReference type="ARBA" id="ARBA00022692"/>
    </source>
</evidence>
<dbReference type="GO" id="GO:0010268">
    <property type="term" value="P:brassinosteroid homeostasis"/>
    <property type="evidence" value="ECO:0000318"/>
    <property type="project" value="GO_Central"/>
</dbReference>
<dbReference type="GO" id="GO:0020037">
    <property type="term" value="F:heme binding"/>
    <property type="evidence" value="ECO:0007669"/>
    <property type="project" value="InterPro"/>
</dbReference>
<comment type="cofactor">
    <cofactor evidence="11">
        <name>heme</name>
        <dbReference type="ChEBI" id="CHEBI:30413"/>
    </cofactor>
</comment>
<dbReference type="OMA" id="SWRLDRE"/>
<keyword evidence="8 11" id="KW-0408">Iron</keyword>